<evidence type="ECO:0000256" key="3">
    <source>
        <dbReference type="SAM" id="MobiDB-lite"/>
    </source>
</evidence>
<comment type="caution">
    <text evidence="4">The sequence shown here is derived from an EMBL/GenBank/DDBJ whole genome shotgun (WGS) entry which is preliminary data.</text>
</comment>
<protein>
    <submittedName>
        <fullName evidence="4">Histone H1-like repetitive region-containing protein</fullName>
    </submittedName>
</protein>
<gene>
    <name evidence="4" type="ORF">ACFONP_08300</name>
</gene>
<dbReference type="EMBL" id="JBHRVA010000002">
    <property type="protein sequence ID" value="MFC3302731.1"/>
    <property type="molecule type" value="Genomic_DNA"/>
</dbReference>
<proteinExistence type="inferred from homology"/>
<keyword evidence="5" id="KW-1185">Reference proteome</keyword>
<evidence type="ECO:0000256" key="2">
    <source>
        <dbReference type="ARBA" id="ARBA00008424"/>
    </source>
</evidence>
<reference evidence="5" key="1">
    <citation type="journal article" date="2019" name="Int. J. Syst. Evol. Microbiol.">
        <title>The Global Catalogue of Microorganisms (GCM) 10K type strain sequencing project: providing services to taxonomists for standard genome sequencing and annotation.</title>
        <authorList>
            <consortium name="The Broad Institute Genomics Platform"/>
            <consortium name="The Broad Institute Genome Sequencing Center for Infectious Disease"/>
            <person name="Wu L."/>
            <person name="Ma J."/>
        </authorList>
    </citation>
    <scope>NUCLEOTIDE SEQUENCE [LARGE SCALE GENOMIC DNA]</scope>
    <source>
        <strain evidence="5">KCTC 22245</strain>
    </source>
</reference>
<feature type="region of interest" description="Disordered" evidence="3">
    <location>
        <begin position="368"/>
        <end position="440"/>
    </location>
</feature>
<organism evidence="4 5">
    <name type="scientific">Parvularcula lutaonensis</name>
    <dbReference type="NCBI Taxonomy" id="491923"/>
    <lineage>
        <taxon>Bacteria</taxon>
        <taxon>Pseudomonadati</taxon>
        <taxon>Pseudomonadota</taxon>
        <taxon>Alphaproteobacteria</taxon>
        <taxon>Parvularculales</taxon>
        <taxon>Parvularculaceae</taxon>
        <taxon>Parvularcula</taxon>
    </lineage>
</organism>
<dbReference type="RefSeq" id="WP_378992844.1">
    <property type="nucleotide sequence ID" value="NZ_JBHRVA010000002.1"/>
</dbReference>
<sequence>MRRDRHAGDRALAIRRVVARRVVARRVVARRVVARRVVARRVVARRVVARRVVARRVVARRVVARRVVARRVVARRVVARRVVARRVVARRVVARRVVARRVVARRVVARRVVARRVVARRVVARRVVARRVVARRVVARRVVARRVVARRVVARRVVARRVVAFGRRIRLGIIVNRISAGNGRISAWNRARRAAAADRNTATDAAADRTGRACVAACSGGAIRRIGRAVPARRPTETSRHKRRSRFSQIETTRGVSGRLGIGEGLHDPVEHVRIKVCVALGVAGRVAVFADIVAFALAVLMRAISREPLLLETLGQRRLGTGPNVSEGRFLRLRRSAGDEAPHQDCARIEIETVTREGRDRRALRCHQGHERKGAGPADDGVPQSPCPTRADKQGVLAARILISRGQRGRSSTASLTPCFARAVPGSSPGSDDDTKSRR</sequence>
<accession>A0ABV7MBA7</accession>
<comment type="similarity">
    <text evidence="2">Belongs to the histone H1/H5 family. HCT subfamily.</text>
</comment>
<feature type="region of interest" description="Disordered" evidence="3">
    <location>
        <begin position="231"/>
        <end position="250"/>
    </location>
</feature>
<comment type="function">
    <text evidence="1">Might have a role in establishing the nucleoid structure of elementary bodies.</text>
</comment>
<evidence type="ECO:0000313" key="4">
    <source>
        <dbReference type="EMBL" id="MFC3302731.1"/>
    </source>
</evidence>
<name>A0ABV7MBA7_9PROT</name>
<dbReference type="InterPro" id="IPR009970">
    <property type="entry name" value="HC2"/>
</dbReference>
<evidence type="ECO:0000313" key="5">
    <source>
        <dbReference type="Proteomes" id="UP001595607"/>
    </source>
</evidence>
<dbReference type="Pfam" id="PF07382">
    <property type="entry name" value="HC2"/>
    <property type="match status" value="1"/>
</dbReference>
<dbReference type="Proteomes" id="UP001595607">
    <property type="component" value="Unassembled WGS sequence"/>
</dbReference>
<evidence type="ECO:0000256" key="1">
    <source>
        <dbReference type="ARBA" id="ARBA00002344"/>
    </source>
</evidence>